<accession>A0A8T0HMP6</accession>
<keyword evidence="1" id="KW-0732">Signal</keyword>
<gene>
    <name evidence="2" type="ORF">KC19_VG067100</name>
</gene>
<protein>
    <submittedName>
        <fullName evidence="2">Uncharacterized protein</fullName>
    </submittedName>
</protein>
<evidence type="ECO:0000313" key="3">
    <source>
        <dbReference type="Proteomes" id="UP000822688"/>
    </source>
</evidence>
<sequence>MKRNALDHYLLLMLSLSLTSDTQPNVNASFEIKCYHSPPPPTSS</sequence>
<organism evidence="2 3">
    <name type="scientific">Ceratodon purpureus</name>
    <name type="common">Fire moss</name>
    <name type="synonym">Dicranum purpureum</name>
    <dbReference type="NCBI Taxonomy" id="3225"/>
    <lineage>
        <taxon>Eukaryota</taxon>
        <taxon>Viridiplantae</taxon>
        <taxon>Streptophyta</taxon>
        <taxon>Embryophyta</taxon>
        <taxon>Bryophyta</taxon>
        <taxon>Bryophytina</taxon>
        <taxon>Bryopsida</taxon>
        <taxon>Dicranidae</taxon>
        <taxon>Pseudoditrichales</taxon>
        <taxon>Ditrichaceae</taxon>
        <taxon>Ceratodon</taxon>
    </lineage>
</organism>
<comment type="caution">
    <text evidence="2">The sequence shown here is derived from an EMBL/GenBank/DDBJ whole genome shotgun (WGS) entry which is preliminary data.</text>
</comment>
<name>A0A8T0HMP6_CERPU</name>
<evidence type="ECO:0000256" key="1">
    <source>
        <dbReference type="SAM" id="SignalP"/>
    </source>
</evidence>
<feature type="chain" id="PRO_5035776823" evidence="1">
    <location>
        <begin position="23"/>
        <end position="44"/>
    </location>
</feature>
<dbReference type="AlphaFoldDB" id="A0A8T0HMP6"/>
<evidence type="ECO:0000313" key="2">
    <source>
        <dbReference type="EMBL" id="KAG0572087.1"/>
    </source>
</evidence>
<keyword evidence="3" id="KW-1185">Reference proteome</keyword>
<proteinExistence type="predicted"/>
<dbReference type="Proteomes" id="UP000822688">
    <property type="component" value="Chromosome V"/>
</dbReference>
<dbReference type="EMBL" id="CM026426">
    <property type="protein sequence ID" value="KAG0572087.1"/>
    <property type="molecule type" value="Genomic_DNA"/>
</dbReference>
<feature type="signal peptide" evidence="1">
    <location>
        <begin position="1"/>
        <end position="22"/>
    </location>
</feature>
<reference evidence="2" key="1">
    <citation type="submission" date="2020-06" db="EMBL/GenBank/DDBJ databases">
        <title>WGS assembly of Ceratodon purpureus strain R40.</title>
        <authorList>
            <person name="Carey S.B."/>
            <person name="Jenkins J."/>
            <person name="Shu S."/>
            <person name="Lovell J.T."/>
            <person name="Sreedasyam A."/>
            <person name="Maumus F."/>
            <person name="Tiley G.P."/>
            <person name="Fernandez-Pozo N."/>
            <person name="Barry K."/>
            <person name="Chen C."/>
            <person name="Wang M."/>
            <person name="Lipzen A."/>
            <person name="Daum C."/>
            <person name="Saski C.A."/>
            <person name="Payton A.C."/>
            <person name="Mcbreen J.C."/>
            <person name="Conrad R.E."/>
            <person name="Kollar L.M."/>
            <person name="Olsson S."/>
            <person name="Huttunen S."/>
            <person name="Landis J.B."/>
            <person name="Wickett N.J."/>
            <person name="Johnson M.G."/>
            <person name="Rensing S.A."/>
            <person name="Grimwood J."/>
            <person name="Schmutz J."/>
            <person name="Mcdaniel S.F."/>
        </authorList>
    </citation>
    <scope>NUCLEOTIDE SEQUENCE</scope>
    <source>
        <strain evidence="2">R40</strain>
    </source>
</reference>